<accession>A0A8T7LXG6</accession>
<dbReference type="AlphaFoldDB" id="A0A8T7LXG6"/>
<keyword evidence="4" id="KW-1185">Reference proteome</keyword>
<protein>
    <submittedName>
        <fullName evidence="1">DUF2313 domain-containing protein</fullName>
    </submittedName>
    <submittedName>
        <fullName evidence="2">Phage tail protein</fullName>
    </submittedName>
</protein>
<evidence type="ECO:0000313" key="1">
    <source>
        <dbReference type="EMBL" id="NWJ45567.1"/>
    </source>
</evidence>
<evidence type="ECO:0000313" key="4">
    <source>
        <dbReference type="Proteomes" id="UP001431572"/>
    </source>
</evidence>
<reference evidence="2" key="2">
    <citation type="journal article" date="2024" name="Nature">
        <title>Anoxygenic phototroph of the Chloroflexota uses a type I reaction centre.</title>
        <authorList>
            <person name="Tsuji J.M."/>
            <person name="Shaw N.A."/>
            <person name="Nagashima S."/>
            <person name="Venkiteswaran J.J."/>
            <person name="Schiff S.L."/>
            <person name="Watanabe T."/>
            <person name="Fukui M."/>
            <person name="Hanada S."/>
            <person name="Tank M."/>
            <person name="Neufeld J.D."/>
        </authorList>
    </citation>
    <scope>NUCLEOTIDE SEQUENCE</scope>
    <source>
        <strain evidence="2">L227-S17</strain>
    </source>
</reference>
<sequence length="209" mass="24183">MTTAFEKWLESSKNYQSPNGVEKPQPSELLKYLPGLYARDEFMGRFLKIFEDTLKPLQQMTDNLAYYFHPLMTSPEMMEWLANWVNLALDENWSLEQRRKLVLSASDLYSRRGTKRGLAEYLTLYTGIEPDIAEYMDGMSLGPETLLGINTTIAGRERYGFTVTLRMNGISPEEMAQKEIIIRRIIEAEKPAHTIYRLRILTGQQSQKA</sequence>
<evidence type="ECO:0000313" key="2">
    <source>
        <dbReference type="EMBL" id="WJW67440.1"/>
    </source>
</evidence>
<name>A0A8T7LXG6_9CHLR</name>
<reference evidence="1 3" key="1">
    <citation type="submission" date="2020-06" db="EMBL/GenBank/DDBJ databases">
        <title>Anoxygenic phototrophic Chloroflexota member uses a Type I reaction center.</title>
        <authorList>
            <person name="Tsuji J.M."/>
            <person name="Shaw N.A."/>
            <person name="Nagashima S."/>
            <person name="Venkiteswaran J."/>
            <person name="Schiff S.L."/>
            <person name="Hanada S."/>
            <person name="Tank M."/>
            <person name="Neufeld J.D."/>
        </authorList>
    </citation>
    <scope>NUCLEOTIDE SEQUENCE [LARGE SCALE GENOMIC DNA]</scope>
    <source>
        <strain evidence="1">L227-S17</strain>
    </source>
</reference>
<dbReference type="InterPro" id="IPR011748">
    <property type="entry name" value="Unchr_phage_tail-like"/>
</dbReference>
<dbReference type="Pfam" id="PF09684">
    <property type="entry name" value="Tail_P2_I"/>
    <property type="match status" value="1"/>
</dbReference>
<organism evidence="1 3">
    <name type="scientific">Candidatus Chlorohelix allophototropha</name>
    <dbReference type="NCBI Taxonomy" id="3003348"/>
    <lineage>
        <taxon>Bacteria</taxon>
        <taxon>Bacillati</taxon>
        <taxon>Chloroflexota</taxon>
        <taxon>Chloroflexia</taxon>
        <taxon>Candidatus Chloroheliales</taxon>
        <taxon>Candidatus Chloroheliaceae</taxon>
        <taxon>Candidatus Chlorohelix</taxon>
    </lineage>
</organism>
<dbReference type="EMBL" id="CP128399">
    <property type="protein sequence ID" value="WJW67440.1"/>
    <property type="molecule type" value="Genomic_DNA"/>
</dbReference>
<evidence type="ECO:0000313" key="3">
    <source>
        <dbReference type="Proteomes" id="UP000521676"/>
    </source>
</evidence>
<dbReference type="EMBL" id="JACATZ010000001">
    <property type="protein sequence ID" value="NWJ45567.1"/>
    <property type="molecule type" value="Genomic_DNA"/>
</dbReference>
<proteinExistence type="predicted"/>
<dbReference type="InterPro" id="IPR006521">
    <property type="entry name" value="Tail_protein_I"/>
</dbReference>
<dbReference type="RefSeq" id="WP_341469333.1">
    <property type="nucleotide sequence ID" value="NZ_CP128399.1"/>
</dbReference>
<dbReference type="Proteomes" id="UP001431572">
    <property type="component" value="Chromosome 1"/>
</dbReference>
<dbReference type="NCBIfam" id="TIGR02242">
    <property type="entry name" value="tail_TIGR02242"/>
    <property type="match status" value="1"/>
</dbReference>
<dbReference type="Proteomes" id="UP000521676">
    <property type="component" value="Unassembled WGS sequence"/>
</dbReference>
<gene>
    <name evidence="1" type="ORF">HXX08_06790</name>
    <name evidence="2" type="ORF">OZ401_000706</name>
</gene>